<evidence type="ECO:0000313" key="3">
    <source>
        <dbReference type="EMBL" id="MBB4962199.1"/>
    </source>
</evidence>
<dbReference type="PROSITE" id="PS51318">
    <property type="entry name" value="TAT"/>
    <property type="match status" value="1"/>
</dbReference>
<proteinExistence type="predicted"/>
<dbReference type="Proteomes" id="UP000578819">
    <property type="component" value="Unassembled WGS sequence"/>
</dbReference>
<dbReference type="Gene3D" id="2.120.10.30">
    <property type="entry name" value="TolB, C-terminal domain"/>
    <property type="match status" value="1"/>
</dbReference>
<sequence>MRNRRGRLLTAATVAITTALSISPFSPLPAQASSMPEVEAKLETPALFDDDAGGRANADDPAIWLHPTHSARSVVIGTAKEAGLLAYSLSGTVLQTVAAPAPPRPGDEGGRFNNVDLVYGMRVGGASRDLAVVSDRGRDQLRVYRIDPSAARVGAPPLVDVTDPAAPLVFSSNQDEVNEKRTAYGLATWQDRATGRSYALVSQRDTTKLALLRLIATPAGTVTYTVERTLTMPASFTLPNGATWQPCLEPGEDPQFEGMVVDARTGTLYAGQEDVGIWRMPATLLGTPVLVDKVREYGVPAAYDPVTDECAYGPDPGYGGSHLSSDVEGLTIYYRGGGKGYLLASSQGENAFAVYQLQGANAYTGHFRVVSGDDSDEPDGSEVCDGAMVLNAPLGSTFDEGLLVVHDGQNTPTVVDDNGEERENTNFKFVQWEDVAEEAGLAVDTSGWNPRF</sequence>
<dbReference type="GO" id="GO:0016158">
    <property type="term" value="F:inositol hexakisphosphate 3-phosphatase activity"/>
    <property type="evidence" value="ECO:0007669"/>
    <property type="project" value="UniProtKB-EC"/>
</dbReference>
<feature type="domain" description="BPP" evidence="2">
    <location>
        <begin position="28"/>
        <end position="439"/>
    </location>
</feature>
<reference evidence="3 4" key="1">
    <citation type="submission" date="2020-08" db="EMBL/GenBank/DDBJ databases">
        <title>Sequencing the genomes of 1000 actinobacteria strains.</title>
        <authorList>
            <person name="Klenk H.-P."/>
        </authorList>
    </citation>
    <scope>NUCLEOTIDE SEQUENCE [LARGE SCALE GENOMIC DNA]</scope>
    <source>
        <strain evidence="3 4">DSM 45886</strain>
    </source>
</reference>
<protein>
    <submittedName>
        <fullName evidence="3">3-phytase</fullName>
        <ecNumber evidence="3">3.1.3.8</ecNumber>
    </submittedName>
</protein>
<dbReference type="InterPro" id="IPR011042">
    <property type="entry name" value="6-blade_b-propeller_TolB-like"/>
</dbReference>
<dbReference type="PROSITE" id="PS51662">
    <property type="entry name" value="BP_PHYTASE"/>
    <property type="match status" value="1"/>
</dbReference>
<dbReference type="InterPro" id="IPR006311">
    <property type="entry name" value="TAT_signal"/>
</dbReference>
<dbReference type="EMBL" id="JACHJW010000001">
    <property type="protein sequence ID" value="MBB4962199.1"/>
    <property type="molecule type" value="Genomic_DNA"/>
</dbReference>
<dbReference type="AlphaFoldDB" id="A0A7W7SWF1"/>
<gene>
    <name evidence="3" type="ORF">FHR38_005932</name>
</gene>
<comment type="caution">
    <text evidence="3">The sequence shown here is derived from an EMBL/GenBank/DDBJ whole genome shotgun (WGS) entry which is preliminary data.</text>
</comment>
<dbReference type="InterPro" id="IPR003431">
    <property type="entry name" value="B-propeller_Phytase"/>
</dbReference>
<feature type="signal peptide" evidence="1">
    <location>
        <begin position="1"/>
        <end position="32"/>
    </location>
</feature>
<name>A0A7W7SWF1_9ACTN</name>
<evidence type="ECO:0000259" key="2">
    <source>
        <dbReference type="PROSITE" id="PS51662"/>
    </source>
</evidence>
<accession>A0A7W7SWF1</accession>
<organism evidence="3 4">
    <name type="scientific">Micromonospora polyrhachis</name>
    <dbReference type="NCBI Taxonomy" id="1282883"/>
    <lineage>
        <taxon>Bacteria</taxon>
        <taxon>Bacillati</taxon>
        <taxon>Actinomycetota</taxon>
        <taxon>Actinomycetes</taxon>
        <taxon>Micromonosporales</taxon>
        <taxon>Micromonosporaceae</taxon>
        <taxon>Micromonospora</taxon>
    </lineage>
</organism>
<evidence type="ECO:0000313" key="4">
    <source>
        <dbReference type="Proteomes" id="UP000578819"/>
    </source>
</evidence>
<dbReference type="SUPFAM" id="SSF50956">
    <property type="entry name" value="Thermostable phytase (3-phytase)"/>
    <property type="match status" value="1"/>
</dbReference>
<dbReference type="EC" id="3.1.3.8" evidence="3"/>
<evidence type="ECO:0000256" key="1">
    <source>
        <dbReference type="SAM" id="SignalP"/>
    </source>
</evidence>
<keyword evidence="4" id="KW-1185">Reference proteome</keyword>
<feature type="chain" id="PRO_5031512132" evidence="1">
    <location>
        <begin position="33"/>
        <end position="452"/>
    </location>
</feature>
<dbReference type="Pfam" id="PF02333">
    <property type="entry name" value="Phytase"/>
    <property type="match status" value="2"/>
</dbReference>
<keyword evidence="3" id="KW-0378">Hydrolase</keyword>
<dbReference type="RefSeq" id="WP_312882470.1">
    <property type="nucleotide sequence ID" value="NZ_JACHJW010000001.1"/>
</dbReference>
<keyword evidence="1" id="KW-0732">Signal</keyword>